<dbReference type="Gene3D" id="3.20.20.210">
    <property type="match status" value="1"/>
</dbReference>
<dbReference type="InterPro" id="IPR038071">
    <property type="entry name" value="UROD/MetE-like_sf"/>
</dbReference>
<reference evidence="2 3" key="1">
    <citation type="submission" date="2015-09" db="EMBL/GenBank/DDBJ databases">
        <authorList>
            <consortium name="Pathogen Informatics"/>
        </authorList>
    </citation>
    <scope>NUCLEOTIDE SEQUENCE [LARGE SCALE GENOMIC DNA]</scope>
    <source>
        <strain evidence="2 3">2789STDY5834876</strain>
    </source>
</reference>
<dbReference type="EC" id="4.1.1.37" evidence="2"/>
<dbReference type="RefSeq" id="WP_055153895.1">
    <property type="nucleotide sequence ID" value="NZ_CYZU01000028.1"/>
</dbReference>
<dbReference type="SUPFAM" id="SSF51726">
    <property type="entry name" value="UROD/MetE-like"/>
    <property type="match status" value="1"/>
</dbReference>
<dbReference type="Proteomes" id="UP000095544">
    <property type="component" value="Unassembled WGS sequence"/>
</dbReference>
<feature type="domain" description="Uroporphyrinogen decarboxylase (URO-D)" evidence="1">
    <location>
        <begin position="3"/>
        <end position="333"/>
    </location>
</feature>
<evidence type="ECO:0000313" key="3">
    <source>
        <dbReference type="Proteomes" id="UP000095544"/>
    </source>
</evidence>
<name>A0A174H3E1_9FIRM</name>
<dbReference type="OrthoDB" id="2060591at2"/>
<dbReference type="InterPro" id="IPR000257">
    <property type="entry name" value="Uroporphyrinogen_deCOase"/>
</dbReference>
<accession>A0A174H3E1</accession>
<organism evidence="2 3">
    <name type="scientific">Faecalicatena contorta</name>
    <dbReference type="NCBI Taxonomy" id="39482"/>
    <lineage>
        <taxon>Bacteria</taxon>
        <taxon>Bacillati</taxon>
        <taxon>Bacillota</taxon>
        <taxon>Clostridia</taxon>
        <taxon>Lachnospirales</taxon>
        <taxon>Lachnospiraceae</taxon>
        <taxon>Faecalicatena</taxon>
    </lineage>
</organism>
<dbReference type="EMBL" id="CYZU01000028">
    <property type="protein sequence ID" value="CUO67846.1"/>
    <property type="molecule type" value="Genomic_DNA"/>
</dbReference>
<proteinExistence type="predicted"/>
<dbReference type="GO" id="GO:0006779">
    <property type="term" value="P:porphyrin-containing compound biosynthetic process"/>
    <property type="evidence" value="ECO:0007669"/>
    <property type="project" value="InterPro"/>
</dbReference>
<dbReference type="PANTHER" id="PTHR47099">
    <property type="entry name" value="METHYLCOBAMIDE:COM METHYLTRANSFERASE MTBA"/>
    <property type="match status" value="1"/>
</dbReference>
<dbReference type="CDD" id="cd03465">
    <property type="entry name" value="URO-D_like"/>
    <property type="match status" value="1"/>
</dbReference>
<dbReference type="GO" id="GO:0004853">
    <property type="term" value="F:uroporphyrinogen decarboxylase activity"/>
    <property type="evidence" value="ECO:0007669"/>
    <property type="project" value="UniProtKB-EC"/>
</dbReference>
<dbReference type="PANTHER" id="PTHR47099:SF1">
    <property type="entry name" value="METHYLCOBAMIDE:COM METHYLTRANSFERASE MTBA"/>
    <property type="match status" value="1"/>
</dbReference>
<evidence type="ECO:0000259" key="1">
    <source>
        <dbReference type="Pfam" id="PF01208"/>
    </source>
</evidence>
<protein>
    <submittedName>
        <fullName evidence="2">Uroporphyrinogen decarboxylase</fullName>
        <ecNumber evidence="2">4.1.1.37</ecNumber>
    </submittedName>
</protein>
<keyword evidence="2" id="KW-0456">Lyase</keyword>
<evidence type="ECO:0000313" key="2">
    <source>
        <dbReference type="EMBL" id="CUO67846.1"/>
    </source>
</evidence>
<dbReference type="Pfam" id="PF01208">
    <property type="entry name" value="URO-D"/>
    <property type="match status" value="1"/>
</dbReference>
<dbReference type="STRING" id="39482.ERS852491_02941"/>
<dbReference type="InterPro" id="IPR052024">
    <property type="entry name" value="Methanogen_methyltrans"/>
</dbReference>
<sequence>MLSRERMERVLEGKEPDYIPIFPKISHATCRAVEGMTMRDYMTDPENMAKAIIAAAEKYQWDAVGITTDIANEGMAIGSNYIRPEEETSKLIEYYLEELDDYERVRVTNPWDTEPTKTILRASEIVKSEVGDRIYVTAWCNAPLNVASQLIPMEELLIGMLTDPETVHELLERCLAYTVNYVKYLAETGVDAISFGHAMASNTVISAQNYKDFALPYETRLVSAIHENGVRAITHICGDIHGIVELITRNGSDIIDFDHLCDVSRLKTQTDKVLRGNIDPSLLANGTPQEVYDQTAKVVQEGKKGGNFILGSGCEVTATTPPENLKAFVQAGRDFGKCDE</sequence>
<gene>
    <name evidence="2" type="primary">hemE_1</name>
    <name evidence="2" type="ORF">ERS852491_02941</name>
</gene>
<dbReference type="AlphaFoldDB" id="A0A174H3E1"/>